<dbReference type="Proteomes" id="UP000239757">
    <property type="component" value="Unassembled WGS sequence"/>
</dbReference>
<dbReference type="OrthoDB" id="1001733at2759"/>
<dbReference type="InterPro" id="IPR040256">
    <property type="entry name" value="At4g02000-like"/>
</dbReference>
<dbReference type="EMBL" id="KZ666830">
    <property type="protein sequence ID" value="PPR93313.1"/>
    <property type="molecule type" value="Genomic_DNA"/>
</dbReference>
<evidence type="ECO:0000313" key="1">
    <source>
        <dbReference type="EMBL" id="PPR93313.1"/>
    </source>
</evidence>
<dbReference type="AlphaFoldDB" id="A0A2P5WQH8"/>
<organism evidence="1 2">
    <name type="scientific">Gossypium barbadense</name>
    <name type="common">Sea Island cotton</name>
    <name type="synonym">Hibiscus barbadensis</name>
    <dbReference type="NCBI Taxonomy" id="3634"/>
    <lineage>
        <taxon>Eukaryota</taxon>
        <taxon>Viridiplantae</taxon>
        <taxon>Streptophyta</taxon>
        <taxon>Embryophyta</taxon>
        <taxon>Tracheophyta</taxon>
        <taxon>Spermatophyta</taxon>
        <taxon>Magnoliopsida</taxon>
        <taxon>eudicotyledons</taxon>
        <taxon>Gunneridae</taxon>
        <taxon>Pentapetalae</taxon>
        <taxon>rosids</taxon>
        <taxon>malvids</taxon>
        <taxon>Malvales</taxon>
        <taxon>Malvaceae</taxon>
        <taxon>Malvoideae</taxon>
        <taxon>Gossypium</taxon>
    </lineage>
</organism>
<dbReference type="PANTHER" id="PTHR31286">
    <property type="entry name" value="GLYCINE-RICH CELL WALL STRUCTURAL PROTEIN 1.8-LIKE"/>
    <property type="match status" value="1"/>
</dbReference>
<name>A0A2P5WQH8_GOSBA</name>
<sequence>MDDSTVDENRQKHEDDCNKVLSGGPWVIFGQYLIVHPWLSMFSMSQNEVDIQVVRIRRPNFPEGYYSHLLLRAIGQAIGPIIKLDKHTNNARRGMFARLVACIDLKKHLVSKVQINGHTQHMEYEPLPNFFFRCGLYGHSSNSCMVNRTPSLRNGIDHSVLVVEEVSLQRRVEEESYSPWMLVDHRQRRKCRRMRDTMNEDDDNLFGGSYFTSLDENHGGIESEILTHNKGV</sequence>
<proteinExistence type="predicted"/>
<reference evidence="1 2" key="1">
    <citation type="submission" date="2015-01" db="EMBL/GenBank/DDBJ databases">
        <title>Genome of allotetraploid Gossypium barbadense reveals genomic plasticity and fiber elongation in cotton evolution.</title>
        <authorList>
            <person name="Chen X."/>
            <person name="Liu X."/>
            <person name="Zhao B."/>
            <person name="Zheng H."/>
            <person name="Hu Y."/>
            <person name="Lu G."/>
            <person name="Yang C."/>
            <person name="Chen J."/>
            <person name="Shan C."/>
            <person name="Zhang L."/>
            <person name="Zhou Y."/>
            <person name="Wang L."/>
            <person name="Guo W."/>
            <person name="Bai Y."/>
            <person name="Ruan J."/>
            <person name="Shangguan X."/>
            <person name="Mao Y."/>
            <person name="Jiang J."/>
            <person name="Zhu Y."/>
            <person name="Lei J."/>
            <person name="Kang H."/>
            <person name="Chen S."/>
            <person name="He X."/>
            <person name="Wang R."/>
            <person name="Wang Y."/>
            <person name="Chen J."/>
            <person name="Wang L."/>
            <person name="Yu S."/>
            <person name="Wang B."/>
            <person name="Wei J."/>
            <person name="Song S."/>
            <person name="Lu X."/>
            <person name="Gao Z."/>
            <person name="Gu W."/>
            <person name="Deng X."/>
            <person name="Ma D."/>
            <person name="Wang S."/>
            <person name="Liang W."/>
            <person name="Fang L."/>
            <person name="Cai C."/>
            <person name="Zhu X."/>
            <person name="Zhou B."/>
            <person name="Zhang Y."/>
            <person name="Chen Z."/>
            <person name="Xu S."/>
            <person name="Zhu R."/>
            <person name="Wang S."/>
            <person name="Zhang T."/>
            <person name="Zhao G."/>
        </authorList>
    </citation>
    <scope>NUCLEOTIDE SEQUENCE [LARGE SCALE GENOMIC DNA]</scope>
    <source>
        <strain evidence="2">cv. Xinhai21</strain>
        <tissue evidence="1">Leaf</tissue>
    </source>
</reference>
<gene>
    <name evidence="1" type="ORF">GOBAR_AA27359</name>
</gene>
<protein>
    <submittedName>
        <fullName evidence="1">Uncharacterized protein</fullName>
    </submittedName>
</protein>
<evidence type="ECO:0000313" key="2">
    <source>
        <dbReference type="Proteomes" id="UP000239757"/>
    </source>
</evidence>
<accession>A0A2P5WQH8</accession>
<dbReference type="PANTHER" id="PTHR31286:SF99">
    <property type="entry name" value="DUF4283 DOMAIN-CONTAINING PROTEIN"/>
    <property type="match status" value="1"/>
</dbReference>